<dbReference type="InParanoid" id="C8X8Q9"/>
<dbReference type="Proteomes" id="UP000002218">
    <property type="component" value="Chromosome"/>
</dbReference>
<sequence>MTPSDPTDSSPAANAVAAAQAEVVQLCSELIQFESVNTGDPATIGDGEARAARYLQDKLEEVGYETTYLEATPGRGNVICRLTGADPDRGALLLHGHVDVVPADAAEWTVHPFSGAIQDGYVWGRGAVDMKGMVAMTVALARQYRAHGFVPPRDLVFSFMSDEEAGGAFGAHWLVDHHPELFAGVTEAISEVGGFSISLGDDRRAYLVAAAEKGVAWATLKATGTAGHGSMINHDNAVSRVAAAVTRLGTHRFPITHTVTVDTLLSRITELTGLEFPEDDLEGSVDKIGPVARIVNATLRNTANPTMLRAGYKANVIPSTAEATVDCRVLPGSQDTFRQEVTDIVGDGIEIDWVWQPPLEYPFEGNLVDAMTAAVTAEDPQGTAIPYMLSGGTDNKAFDKLGVAGYGFSPMRLPADLDFTALFHGVDERIPVDALAFGVRVLDRLIRTC</sequence>
<dbReference type="SUPFAM" id="SSF55031">
    <property type="entry name" value="Bacterial exopeptidase dimerisation domain"/>
    <property type="match status" value="1"/>
</dbReference>
<dbReference type="InterPro" id="IPR001261">
    <property type="entry name" value="ArgE/DapE_CS"/>
</dbReference>
<dbReference type="FunFam" id="1.10.150.900:FF:000002">
    <property type="entry name" value="M20/M25/M40 family peptidase"/>
    <property type="match status" value="1"/>
</dbReference>
<dbReference type="InterPro" id="IPR036264">
    <property type="entry name" value="Bact_exopeptidase_dim_dom"/>
</dbReference>
<dbReference type="PANTHER" id="PTHR43808">
    <property type="entry name" value="ACETYLORNITHINE DEACETYLASE"/>
    <property type="match status" value="1"/>
</dbReference>
<evidence type="ECO:0000256" key="1">
    <source>
        <dbReference type="ARBA" id="ARBA00001947"/>
    </source>
</evidence>
<dbReference type="InterPro" id="IPR002933">
    <property type="entry name" value="Peptidase_M20"/>
</dbReference>
<dbReference type="InterPro" id="IPR050072">
    <property type="entry name" value="Peptidase_M20A"/>
</dbReference>
<dbReference type="RefSeq" id="WP_015747993.1">
    <property type="nucleotide sequence ID" value="NC_013235.1"/>
</dbReference>
<dbReference type="GO" id="GO:0046872">
    <property type="term" value="F:metal ion binding"/>
    <property type="evidence" value="ECO:0007669"/>
    <property type="project" value="UniProtKB-KW"/>
</dbReference>
<keyword evidence="4" id="KW-0378">Hydrolase</keyword>
<evidence type="ECO:0000313" key="7">
    <source>
        <dbReference type="EMBL" id="ACV79114.1"/>
    </source>
</evidence>
<evidence type="ECO:0000256" key="4">
    <source>
        <dbReference type="ARBA" id="ARBA00022801"/>
    </source>
</evidence>
<keyword evidence="5" id="KW-0862">Zinc</keyword>
<gene>
    <name evidence="7" type="ordered locus">Namu_2768</name>
</gene>
<dbReference type="Gene3D" id="3.40.630.10">
    <property type="entry name" value="Zn peptidases"/>
    <property type="match status" value="1"/>
</dbReference>
<dbReference type="SUPFAM" id="SSF53187">
    <property type="entry name" value="Zn-dependent exopeptidases"/>
    <property type="match status" value="1"/>
</dbReference>
<feature type="domain" description="Peptidase M20 dimerisation" evidence="6">
    <location>
        <begin position="211"/>
        <end position="345"/>
    </location>
</feature>
<dbReference type="Gene3D" id="3.30.70.360">
    <property type="match status" value="1"/>
</dbReference>
<dbReference type="PANTHER" id="PTHR43808:SF8">
    <property type="entry name" value="PEPTIDASE M20 DIMERISATION DOMAIN-CONTAINING PROTEIN"/>
    <property type="match status" value="1"/>
</dbReference>
<comment type="similarity">
    <text evidence="2">Belongs to the peptidase M20A family.</text>
</comment>
<reference evidence="8" key="1">
    <citation type="submission" date="2009-09" db="EMBL/GenBank/DDBJ databases">
        <title>The complete genome of Nakamurella multipartita DSM 44233.</title>
        <authorList>
            <consortium name="US DOE Joint Genome Institute (JGI-PGF)"/>
            <person name="Lucas S."/>
            <person name="Copeland A."/>
            <person name="Lapidus A."/>
            <person name="Glavina del Rio T."/>
            <person name="Dalin E."/>
            <person name="Tice H."/>
            <person name="Bruce D."/>
            <person name="Goodwin L."/>
            <person name="Pitluck S."/>
            <person name="Kyrpides N."/>
            <person name="Mavromatis K."/>
            <person name="Ivanova N."/>
            <person name="Ovchinnikova G."/>
            <person name="Sims D."/>
            <person name="Meincke L."/>
            <person name="Brettin T."/>
            <person name="Detter J.C."/>
            <person name="Han C."/>
            <person name="Larimer F."/>
            <person name="Land M."/>
            <person name="Hauser L."/>
            <person name="Markowitz V."/>
            <person name="Cheng J.-F."/>
            <person name="Hugenholtz P."/>
            <person name="Woyke T."/>
            <person name="Wu D."/>
            <person name="Klenk H.-P."/>
            <person name="Eisen J.A."/>
        </authorList>
    </citation>
    <scope>NUCLEOTIDE SEQUENCE [LARGE SCALE GENOMIC DNA]</scope>
    <source>
        <strain evidence="8">ATCC 700099 / DSM 44233 / CIP 104796 / JCM 9543 / NBRC 105858 / Y-104</strain>
    </source>
</reference>
<dbReference type="Pfam" id="PF07687">
    <property type="entry name" value="M20_dimer"/>
    <property type="match status" value="1"/>
</dbReference>
<dbReference type="Gene3D" id="1.10.150.900">
    <property type="match status" value="1"/>
</dbReference>
<dbReference type="STRING" id="479431.Namu_2768"/>
<evidence type="ECO:0000256" key="5">
    <source>
        <dbReference type="ARBA" id="ARBA00022833"/>
    </source>
</evidence>
<dbReference type="OrthoDB" id="7055905at2"/>
<name>C8X8Q9_NAKMY</name>
<dbReference type="InterPro" id="IPR011650">
    <property type="entry name" value="Peptidase_M20_dimer"/>
</dbReference>
<dbReference type="GO" id="GO:0016787">
    <property type="term" value="F:hydrolase activity"/>
    <property type="evidence" value="ECO:0007669"/>
    <property type="project" value="UniProtKB-KW"/>
</dbReference>
<organism evidence="7 8">
    <name type="scientific">Nakamurella multipartita (strain ATCC 700099 / DSM 44233 / CIP 104796 / JCM 9543 / NBRC 105858 / Y-104)</name>
    <name type="common">Microsphaera multipartita</name>
    <dbReference type="NCBI Taxonomy" id="479431"/>
    <lineage>
        <taxon>Bacteria</taxon>
        <taxon>Bacillati</taxon>
        <taxon>Actinomycetota</taxon>
        <taxon>Actinomycetes</taxon>
        <taxon>Nakamurellales</taxon>
        <taxon>Nakamurellaceae</taxon>
        <taxon>Nakamurella</taxon>
    </lineage>
</organism>
<dbReference type="CDD" id="cd05675">
    <property type="entry name" value="M20_yscS_like"/>
    <property type="match status" value="1"/>
</dbReference>
<dbReference type="KEGG" id="nml:Namu_2768"/>
<dbReference type="EMBL" id="CP001737">
    <property type="protein sequence ID" value="ACV79114.1"/>
    <property type="molecule type" value="Genomic_DNA"/>
</dbReference>
<dbReference type="HOGENOM" id="CLU_021802_11_2_11"/>
<dbReference type="FunCoup" id="C8X8Q9">
    <property type="interactions" value="136"/>
</dbReference>
<dbReference type="PROSITE" id="PS00759">
    <property type="entry name" value="ARGE_DAPE_CPG2_2"/>
    <property type="match status" value="1"/>
</dbReference>
<dbReference type="AlphaFoldDB" id="C8X8Q9"/>
<evidence type="ECO:0000259" key="6">
    <source>
        <dbReference type="Pfam" id="PF07687"/>
    </source>
</evidence>
<evidence type="ECO:0000256" key="3">
    <source>
        <dbReference type="ARBA" id="ARBA00022723"/>
    </source>
</evidence>
<dbReference type="eggNOG" id="COG0624">
    <property type="taxonomic scope" value="Bacteria"/>
</dbReference>
<dbReference type="NCBIfam" id="NF005913">
    <property type="entry name" value="PRK07906.1"/>
    <property type="match status" value="1"/>
</dbReference>
<dbReference type="Pfam" id="PF01546">
    <property type="entry name" value="Peptidase_M20"/>
    <property type="match status" value="1"/>
</dbReference>
<protein>
    <submittedName>
        <fullName evidence="7">Peptidase M20</fullName>
    </submittedName>
</protein>
<accession>C8X8Q9</accession>
<comment type="cofactor">
    <cofactor evidence="1">
        <name>Zn(2+)</name>
        <dbReference type="ChEBI" id="CHEBI:29105"/>
    </cofactor>
</comment>
<evidence type="ECO:0000313" key="8">
    <source>
        <dbReference type="Proteomes" id="UP000002218"/>
    </source>
</evidence>
<evidence type="ECO:0000256" key="2">
    <source>
        <dbReference type="ARBA" id="ARBA00006247"/>
    </source>
</evidence>
<keyword evidence="3" id="KW-0479">Metal-binding</keyword>
<reference evidence="7 8" key="2">
    <citation type="journal article" date="2010" name="Stand. Genomic Sci.">
        <title>Complete genome sequence of Nakamurella multipartita type strain (Y-104).</title>
        <authorList>
            <person name="Tice H."/>
            <person name="Mayilraj S."/>
            <person name="Sims D."/>
            <person name="Lapidus A."/>
            <person name="Nolan M."/>
            <person name="Lucas S."/>
            <person name="Glavina Del Rio T."/>
            <person name="Copeland A."/>
            <person name="Cheng J.F."/>
            <person name="Meincke L."/>
            <person name="Bruce D."/>
            <person name="Goodwin L."/>
            <person name="Pitluck S."/>
            <person name="Ivanova N."/>
            <person name="Mavromatis K."/>
            <person name="Ovchinnikova G."/>
            <person name="Pati A."/>
            <person name="Chen A."/>
            <person name="Palaniappan K."/>
            <person name="Land M."/>
            <person name="Hauser L."/>
            <person name="Chang Y.J."/>
            <person name="Jeffries C.D."/>
            <person name="Detter J.C."/>
            <person name="Brettin T."/>
            <person name="Rohde M."/>
            <person name="Goker M."/>
            <person name="Bristow J."/>
            <person name="Eisen J.A."/>
            <person name="Markowitz V."/>
            <person name="Hugenholtz P."/>
            <person name="Kyrpides N.C."/>
            <person name="Klenk H.P."/>
            <person name="Chen F."/>
        </authorList>
    </citation>
    <scope>NUCLEOTIDE SEQUENCE [LARGE SCALE GENOMIC DNA]</scope>
    <source>
        <strain evidence="8">ATCC 700099 / DSM 44233 / CIP 104796 / JCM 9543 / NBRC 105858 / Y-104</strain>
    </source>
</reference>
<proteinExistence type="inferred from homology"/>
<keyword evidence="8" id="KW-1185">Reference proteome</keyword>
<dbReference type="PIRSF" id="PIRSF036696">
    <property type="entry name" value="ACY-1"/>
    <property type="match status" value="1"/>
</dbReference>
<dbReference type="PROSITE" id="PS00758">
    <property type="entry name" value="ARGE_DAPE_CPG2_1"/>
    <property type="match status" value="1"/>
</dbReference>